<name>A0A542ZTD0_9ACTN</name>
<evidence type="ECO:0000313" key="4">
    <source>
        <dbReference type="EMBL" id="TQL63519.1"/>
    </source>
</evidence>
<sequence length="310" mass="33990">MPHHVVALALPGVVAFDLSTVAQVFGHPAEEEYTFAVAAPDGDDVMTSSGFSIGAVHDLDALAHARTVIIPGYRPHHRPHDDTLRVLRNAYQRGTRVASVCTGAFALAATGLLDGLTATTHWQDAGELQRLYPEITVQPDVLYVDHGQVATSAGVAAGIDLCLHLVRRDLGERVAARIARRMVVPPHRAGGQAQYIEPAAAPTTHGFAELTDWIVDHLEQRLSVADLARHAHLSERQLARRFVAETGQTPLQWILHQRVLAARRLLENSSLPMDVIAQRTGLGTASTLRRHLRRETDVTPTNYRRTFRAD</sequence>
<dbReference type="PANTHER" id="PTHR43130:SF3">
    <property type="entry name" value="HTH-TYPE TRANSCRIPTIONAL REGULATOR RV1931C"/>
    <property type="match status" value="1"/>
</dbReference>
<dbReference type="PROSITE" id="PS01124">
    <property type="entry name" value="HTH_ARAC_FAMILY_2"/>
    <property type="match status" value="1"/>
</dbReference>
<organism evidence="4 5">
    <name type="scientific">Propioniferax innocua</name>
    <dbReference type="NCBI Taxonomy" id="1753"/>
    <lineage>
        <taxon>Bacteria</taxon>
        <taxon>Bacillati</taxon>
        <taxon>Actinomycetota</taxon>
        <taxon>Actinomycetes</taxon>
        <taxon>Propionibacteriales</taxon>
        <taxon>Propionibacteriaceae</taxon>
        <taxon>Propioniferax</taxon>
    </lineage>
</organism>
<comment type="caution">
    <text evidence="4">The sequence shown here is derived from an EMBL/GenBank/DDBJ whole genome shotgun (WGS) entry which is preliminary data.</text>
</comment>
<dbReference type="CDD" id="cd03137">
    <property type="entry name" value="GATase1_AraC_1"/>
    <property type="match status" value="1"/>
</dbReference>
<evidence type="ECO:0000256" key="1">
    <source>
        <dbReference type="ARBA" id="ARBA00023015"/>
    </source>
</evidence>
<dbReference type="RefSeq" id="WP_142093231.1">
    <property type="nucleotide sequence ID" value="NZ_BAAAMD010000002.1"/>
</dbReference>
<dbReference type="Gene3D" id="1.10.10.60">
    <property type="entry name" value="Homeodomain-like"/>
    <property type="match status" value="1"/>
</dbReference>
<dbReference type="Gene3D" id="3.40.50.880">
    <property type="match status" value="1"/>
</dbReference>
<dbReference type="GO" id="GO:0043565">
    <property type="term" value="F:sequence-specific DNA binding"/>
    <property type="evidence" value="ECO:0007669"/>
    <property type="project" value="InterPro"/>
</dbReference>
<dbReference type="SUPFAM" id="SSF52317">
    <property type="entry name" value="Class I glutamine amidotransferase-like"/>
    <property type="match status" value="1"/>
</dbReference>
<dbReference type="Pfam" id="PF12833">
    <property type="entry name" value="HTH_18"/>
    <property type="match status" value="1"/>
</dbReference>
<gene>
    <name evidence="4" type="ORF">FB460_1334</name>
</gene>
<dbReference type="PANTHER" id="PTHR43130">
    <property type="entry name" value="ARAC-FAMILY TRANSCRIPTIONAL REGULATOR"/>
    <property type="match status" value="1"/>
</dbReference>
<dbReference type="AlphaFoldDB" id="A0A542ZTD0"/>
<reference evidence="4 5" key="1">
    <citation type="submission" date="2019-06" db="EMBL/GenBank/DDBJ databases">
        <title>Sequencing the genomes of 1000 actinobacteria strains.</title>
        <authorList>
            <person name="Klenk H.-P."/>
        </authorList>
    </citation>
    <scope>NUCLEOTIDE SEQUENCE [LARGE SCALE GENOMIC DNA]</scope>
    <source>
        <strain evidence="4 5">DSM 8251</strain>
    </source>
</reference>
<dbReference type="Proteomes" id="UP000316196">
    <property type="component" value="Unassembled WGS sequence"/>
</dbReference>
<dbReference type="EMBL" id="VFOR01000001">
    <property type="protein sequence ID" value="TQL63519.1"/>
    <property type="molecule type" value="Genomic_DNA"/>
</dbReference>
<evidence type="ECO:0000259" key="3">
    <source>
        <dbReference type="PROSITE" id="PS01124"/>
    </source>
</evidence>
<evidence type="ECO:0000313" key="5">
    <source>
        <dbReference type="Proteomes" id="UP000316196"/>
    </source>
</evidence>
<feature type="domain" description="HTH araC/xylS-type" evidence="3">
    <location>
        <begin position="208"/>
        <end position="306"/>
    </location>
</feature>
<dbReference type="InterPro" id="IPR052158">
    <property type="entry name" value="INH-QAR"/>
</dbReference>
<dbReference type="Pfam" id="PF01965">
    <property type="entry name" value="DJ-1_PfpI"/>
    <property type="match status" value="1"/>
</dbReference>
<dbReference type="GO" id="GO:0003700">
    <property type="term" value="F:DNA-binding transcription factor activity"/>
    <property type="evidence" value="ECO:0007669"/>
    <property type="project" value="InterPro"/>
</dbReference>
<dbReference type="InterPro" id="IPR018060">
    <property type="entry name" value="HTH_AraC"/>
</dbReference>
<dbReference type="InterPro" id="IPR009057">
    <property type="entry name" value="Homeodomain-like_sf"/>
</dbReference>
<keyword evidence="1" id="KW-0805">Transcription regulation</keyword>
<keyword evidence="2" id="KW-0804">Transcription</keyword>
<protein>
    <submittedName>
        <fullName evidence="4">AraC family transcriptional activator FtrA</fullName>
    </submittedName>
</protein>
<dbReference type="InterPro" id="IPR002818">
    <property type="entry name" value="DJ-1/PfpI"/>
</dbReference>
<keyword evidence="5" id="KW-1185">Reference proteome</keyword>
<accession>A0A542ZTD0</accession>
<proteinExistence type="predicted"/>
<dbReference type="SMART" id="SM00342">
    <property type="entry name" value="HTH_ARAC"/>
    <property type="match status" value="1"/>
</dbReference>
<evidence type="ECO:0000256" key="2">
    <source>
        <dbReference type="ARBA" id="ARBA00023163"/>
    </source>
</evidence>
<dbReference type="InterPro" id="IPR029062">
    <property type="entry name" value="Class_I_gatase-like"/>
</dbReference>
<dbReference type="OrthoDB" id="3992151at2"/>
<dbReference type="SUPFAM" id="SSF46689">
    <property type="entry name" value="Homeodomain-like"/>
    <property type="match status" value="2"/>
</dbReference>